<protein>
    <submittedName>
        <fullName evidence="1">Uncharacterized protein</fullName>
    </submittedName>
</protein>
<reference evidence="1" key="1">
    <citation type="submission" date="2023-06" db="EMBL/GenBank/DDBJ databases">
        <authorList>
            <consortium name="Lawrence Berkeley National Laboratory"/>
            <person name="Ahrendt S."/>
            <person name="Sahu N."/>
            <person name="Indic B."/>
            <person name="Wong-Bajracharya J."/>
            <person name="Merenyi Z."/>
            <person name="Ke H.-M."/>
            <person name="Monk M."/>
            <person name="Kocsube S."/>
            <person name="Drula E."/>
            <person name="Lipzen A."/>
            <person name="Balint B."/>
            <person name="Henrissat B."/>
            <person name="Andreopoulos B."/>
            <person name="Martin F.M."/>
            <person name="Harder C.B."/>
            <person name="Rigling D."/>
            <person name="Ford K.L."/>
            <person name="Foster G.D."/>
            <person name="Pangilinan J."/>
            <person name="Papanicolaou A."/>
            <person name="Barry K."/>
            <person name="LaButti K."/>
            <person name="Viragh M."/>
            <person name="Koriabine M."/>
            <person name="Yan M."/>
            <person name="Riley R."/>
            <person name="Champramary S."/>
            <person name="Plett K.L."/>
            <person name="Tsai I.J."/>
            <person name="Slot J."/>
            <person name="Sipos G."/>
            <person name="Plett J."/>
            <person name="Nagy L.G."/>
            <person name="Grigoriev I.V."/>
        </authorList>
    </citation>
    <scope>NUCLEOTIDE SEQUENCE</scope>
    <source>
        <strain evidence="1">ICMP 16352</strain>
    </source>
</reference>
<organism evidence="1 2">
    <name type="scientific">Armillaria novae-zelandiae</name>
    <dbReference type="NCBI Taxonomy" id="153914"/>
    <lineage>
        <taxon>Eukaryota</taxon>
        <taxon>Fungi</taxon>
        <taxon>Dikarya</taxon>
        <taxon>Basidiomycota</taxon>
        <taxon>Agaricomycotina</taxon>
        <taxon>Agaricomycetes</taxon>
        <taxon>Agaricomycetidae</taxon>
        <taxon>Agaricales</taxon>
        <taxon>Marasmiineae</taxon>
        <taxon>Physalacriaceae</taxon>
        <taxon>Armillaria</taxon>
    </lineage>
</organism>
<gene>
    <name evidence="1" type="ORF">IW261DRAFT_1344221</name>
</gene>
<comment type="caution">
    <text evidence="1">The sequence shown here is derived from an EMBL/GenBank/DDBJ whole genome shotgun (WGS) entry which is preliminary data.</text>
</comment>
<name>A0AA39UAK9_9AGAR</name>
<sequence>IPCLEGLLLSLHDETVADLLYLSMYWHALAKLCMHTNSSLAEFRLVTTSFANALYHFTDVTCQAFDTVKTDAEYAKQICNEAQC</sequence>
<feature type="non-terminal residue" evidence="1">
    <location>
        <position position="1"/>
    </location>
</feature>
<evidence type="ECO:0000313" key="2">
    <source>
        <dbReference type="Proteomes" id="UP001175227"/>
    </source>
</evidence>
<evidence type="ECO:0000313" key="1">
    <source>
        <dbReference type="EMBL" id="KAK0471675.1"/>
    </source>
</evidence>
<proteinExistence type="predicted"/>
<dbReference type="EMBL" id="JAUEPR010000048">
    <property type="protein sequence ID" value="KAK0471675.1"/>
    <property type="molecule type" value="Genomic_DNA"/>
</dbReference>
<dbReference type="AlphaFoldDB" id="A0AA39UAK9"/>
<accession>A0AA39UAK9</accession>
<keyword evidence="2" id="KW-1185">Reference proteome</keyword>
<dbReference type="Proteomes" id="UP001175227">
    <property type="component" value="Unassembled WGS sequence"/>
</dbReference>